<evidence type="ECO:0000256" key="3">
    <source>
        <dbReference type="ARBA" id="ARBA00022833"/>
    </source>
</evidence>
<dbReference type="GO" id="GO:0006325">
    <property type="term" value="P:chromatin organization"/>
    <property type="evidence" value="ECO:0007669"/>
    <property type="project" value="UniProtKB-KW"/>
</dbReference>
<protein>
    <submittedName>
        <fullName evidence="7">Histone-lysine N-methyltransferase 2E</fullName>
    </submittedName>
</protein>
<feature type="compositionally biased region" description="Pro residues" evidence="5">
    <location>
        <begin position="397"/>
        <end position="407"/>
    </location>
</feature>
<reference evidence="7 8" key="1">
    <citation type="journal article" date="2016" name="Genome Biol. Evol.">
        <title>Gene Family Evolution Reflects Adaptation to Soil Environmental Stressors in the Genome of the Collembolan Orchesella cincta.</title>
        <authorList>
            <person name="Faddeeva-Vakhrusheva A."/>
            <person name="Derks M.F."/>
            <person name="Anvar S.Y."/>
            <person name="Agamennone V."/>
            <person name="Suring W."/>
            <person name="Smit S."/>
            <person name="van Straalen N.M."/>
            <person name="Roelofs D."/>
        </authorList>
    </citation>
    <scope>NUCLEOTIDE SEQUENCE [LARGE SCALE GENOMIC DNA]</scope>
    <source>
        <tissue evidence="7">Mixed pool</tissue>
    </source>
</reference>
<accession>A0A1D2MSG1</accession>
<dbReference type="FunFam" id="3.30.40.10:FF:000150">
    <property type="entry name" value="Inactive histone-lysine N-methyltransferase 2E"/>
    <property type="match status" value="1"/>
</dbReference>
<evidence type="ECO:0000256" key="1">
    <source>
        <dbReference type="ARBA" id="ARBA00022723"/>
    </source>
</evidence>
<feature type="region of interest" description="Disordered" evidence="5">
    <location>
        <begin position="208"/>
        <end position="228"/>
    </location>
</feature>
<dbReference type="PANTHER" id="PTHR46462">
    <property type="entry name" value="UPSET, ISOFORM A"/>
    <property type="match status" value="1"/>
</dbReference>
<dbReference type="Proteomes" id="UP000094527">
    <property type="component" value="Unassembled WGS sequence"/>
</dbReference>
<feature type="region of interest" description="Disordered" evidence="5">
    <location>
        <begin position="315"/>
        <end position="364"/>
    </location>
</feature>
<sequence length="618" mass="66925">MSLMNYLGAVASAAVEAASASSVKGPVVASATGASNTNTKCSEGSTIVSTTATVGNLDSSGRTISQGLSSFPVVPISIHHSTVPSGQFYTISNGAVRLAHPHGSSAGPQRATFTVHPGGVLSGQVPTHFSFAPGPGGSSQPTVEIRLPPPPPPTSALSQVPTPVGSHLIDKQRGVYQVPYRGSSIPPPGISQPSRPMEQEIRRELTPEHFRPKPPVPNLNTSRPSVLMGPRSNVPNVTHEFYPRTNPALALSIVLQDHNYTLPKPLPTPIPTSNFHAPHSQEVAAAPAVPVSHHHHHHRAPSPKNHLAYPPAVQINPKPPPPPLYGNIRGSSPPAIGKPVRPRSTSPASVPGRRRRKTFERKEKEVEDFSFSRKVGVPGRKRTRRQTDLSVLNNTIPPFPSDVPDPVSPTNTLTVKNNSSSSIPFIDSESTTRRIKKNKDEVPQLSRKTKDKVVEAEKCLVSDEVEVEERYSKESSYPEVIEDQDNETLSSNNVTTSSQEDSNNEGITRCICGYLHDDGFMICCDKCLMWQHVDCMGIDRSNIPESYLCENCNPRWVSKTRARAIQTRKKEMLELGVLDDTPLSRVGESDQDNNVAADRTPISRSNSLDLTGEALSPT</sequence>
<evidence type="ECO:0000259" key="6">
    <source>
        <dbReference type="SMART" id="SM00249"/>
    </source>
</evidence>
<dbReference type="GO" id="GO:0006355">
    <property type="term" value="P:regulation of DNA-templated transcription"/>
    <property type="evidence" value="ECO:0007669"/>
    <property type="project" value="TreeGrafter"/>
</dbReference>
<dbReference type="InterPro" id="IPR013083">
    <property type="entry name" value="Znf_RING/FYVE/PHD"/>
</dbReference>
<keyword evidence="4" id="KW-0156">Chromatin regulator</keyword>
<evidence type="ECO:0000313" key="7">
    <source>
        <dbReference type="EMBL" id="ODM95862.1"/>
    </source>
</evidence>
<dbReference type="GO" id="GO:0070210">
    <property type="term" value="C:Rpd3L-Expanded complex"/>
    <property type="evidence" value="ECO:0007669"/>
    <property type="project" value="TreeGrafter"/>
</dbReference>
<keyword evidence="8" id="KW-1185">Reference proteome</keyword>
<dbReference type="AlphaFoldDB" id="A0A1D2MSG1"/>
<dbReference type="SMART" id="SM00249">
    <property type="entry name" value="PHD"/>
    <property type="match status" value="1"/>
</dbReference>
<dbReference type="InterPro" id="IPR019786">
    <property type="entry name" value="Zinc_finger_PHD-type_CS"/>
</dbReference>
<dbReference type="Pfam" id="PF20826">
    <property type="entry name" value="PHD_5"/>
    <property type="match status" value="1"/>
</dbReference>
<feature type="region of interest" description="Disordered" evidence="5">
    <location>
        <begin position="392"/>
        <end position="427"/>
    </location>
</feature>
<feature type="domain" description="Zinc finger PHD-type" evidence="6">
    <location>
        <begin position="509"/>
        <end position="553"/>
    </location>
</feature>
<keyword evidence="2" id="KW-0863">Zinc-finger</keyword>
<dbReference type="GO" id="GO:0034967">
    <property type="term" value="C:Set3 complex"/>
    <property type="evidence" value="ECO:0007669"/>
    <property type="project" value="TreeGrafter"/>
</dbReference>
<dbReference type="PANTHER" id="PTHR46462:SF3">
    <property type="entry name" value="UPSET, ISOFORM A"/>
    <property type="match status" value="1"/>
</dbReference>
<dbReference type="EMBL" id="LJIJ01000612">
    <property type="protein sequence ID" value="ODM95862.1"/>
    <property type="molecule type" value="Genomic_DNA"/>
</dbReference>
<dbReference type="InterPro" id="IPR001965">
    <property type="entry name" value="Znf_PHD"/>
</dbReference>
<keyword evidence="7" id="KW-0489">Methyltransferase</keyword>
<keyword evidence="7" id="KW-0808">Transferase</keyword>
<dbReference type="OMA" id="NEGITRC"/>
<dbReference type="OrthoDB" id="1928087at2759"/>
<dbReference type="PROSITE" id="PS01359">
    <property type="entry name" value="ZF_PHD_1"/>
    <property type="match status" value="1"/>
</dbReference>
<keyword evidence="3" id="KW-0862">Zinc</keyword>
<dbReference type="GO" id="GO:0032259">
    <property type="term" value="P:methylation"/>
    <property type="evidence" value="ECO:0007669"/>
    <property type="project" value="UniProtKB-KW"/>
</dbReference>
<evidence type="ECO:0000256" key="2">
    <source>
        <dbReference type="ARBA" id="ARBA00022771"/>
    </source>
</evidence>
<dbReference type="SUPFAM" id="SSF57903">
    <property type="entry name" value="FYVE/PHD zinc finger"/>
    <property type="match status" value="1"/>
</dbReference>
<gene>
    <name evidence="7" type="ORF">Ocin01_10816</name>
</gene>
<evidence type="ECO:0000256" key="4">
    <source>
        <dbReference type="ARBA" id="ARBA00022853"/>
    </source>
</evidence>
<feature type="compositionally biased region" description="Polar residues" evidence="5">
    <location>
        <begin position="487"/>
        <end position="501"/>
    </location>
</feature>
<dbReference type="GO" id="GO:0008168">
    <property type="term" value="F:methyltransferase activity"/>
    <property type="evidence" value="ECO:0007669"/>
    <property type="project" value="UniProtKB-KW"/>
</dbReference>
<evidence type="ECO:0000313" key="8">
    <source>
        <dbReference type="Proteomes" id="UP000094527"/>
    </source>
</evidence>
<proteinExistence type="predicted"/>
<keyword evidence="1" id="KW-0479">Metal-binding</keyword>
<dbReference type="GO" id="GO:0008270">
    <property type="term" value="F:zinc ion binding"/>
    <property type="evidence" value="ECO:0007669"/>
    <property type="project" value="UniProtKB-KW"/>
</dbReference>
<feature type="non-terminal residue" evidence="7">
    <location>
        <position position="618"/>
    </location>
</feature>
<feature type="region of interest" description="Disordered" evidence="5">
    <location>
        <begin position="582"/>
        <end position="618"/>
    </location>
</feature>
<dbReference type="InterPro" id="IPR011011">
    <property type="entry name" value="Znf_FYVE_PHD"/>
</dbReference>
<organism evidence="7 8">
    <name type="scientific">Orchesella cincta</name>
    <name type="common">Springtail</name>
    <name type="synonym">Podura cincta</name>
    <dbReference type="NCBI Taxonomy" id="48709"/>
    <lineage>
        <taxon>Eukaryota</taxon>
        <taxon>Metazoa</taxon>
        <taxon>Ecdysozoa</taxon>
        <taxon>Arthropoda</taxon>
        <taxon>Hexapoda</taxon>
        <taxon>Collembola</taxon>
        <taxon>Entomobryomorpha</taxon>
        <taxon>Entomobryoidea</taxon>
        <taxon>Orchesellidae</taxon>
        <taxon>Orchesellinae</taxon>
        <taxon>Orchesella</taxon>
    </lineage>
</organism>
<dbReference type="CDD" id="cd15550">
    <property type="entry name" value="PHD_MLL5"/>
    <property type="match status" value="1"/>
</dbReference>
<evidence type="ECO:0000256" key="5">
    <source>
        <dbReference type="SAM" id="MobiDB-lite"/>
    </source>
</evidence>
<name>A0A1D2MSG1_ORCCI</name>
<feature type="region of interest" description="Disordered" evidence="5">
    <location>
        <begin position="470"/>
        <end position="501"/>
    </location>
</feature>
<dbReference type="Gene3D" id="3.30.40.10">
    <property type="entry name" value="Zinc/RING finger domain, C3HC4 (zinc finger)"/>
    <property type="match status" value="1"/>
</dbReference>
<dbReference type="STRING" id="48709.A0A1D2MSG1"/>
<comment type="caution">
    <text evidence="7">The sequence shown here is derived from an EMBL/GenBank/DDBJ whole genome shotgun (WGS) entry which is preliminary data.</text>
</comment>